<evidence type="ECO:0000313" key="3">
    <source>
        <dbReference type="Proteomes" id="UP000193467"/>
    </source>
</evidence>
<protein>
    <submittedName>
        <fullName evidence="2">Uncharacterized protein</fullName>
    </submittedName>
</protein>
<dbReference type="EMBL" id="MCGR01000018">
    <property type="protein sequence ID" value="ORY84104.1"/>
    <property type="molecule type" value="Genomic_DNA"/>
</dbReference>
<dbReference type="InParanoid" id="A0A1Y2FL79"/>
<reference evidence="2 3" key="1">
    <citation type="submission" date="2016-07" db="EMBL/GenBank/DDBJ databases">
        <title>Pervasive Adenine N6-methylation of Active Genes in Fungi.</title>
        <authorList>
            <consortium name="DOE Joint Genome Institute"/>
            <person name="Mondo S.J."/>
            <person name="Dannebaum R.O."/>
            <person name="Kuo R.C."/>
            <person name="Labutti K."/>
            <person name="Haridas S."/>
            <person name="Kuo A."/>
            <person name="Salamov A."/>
            <person name="Ahrendt S.R."/>
            <person name="Lipzen A."/>
            <person name="Sullivan W."/>
            <person name="Andreopoulos W.B."/>
            <person name="Clum A."/>
            <person name="Lindquist E."/>
            <person name="Daum C."/>
            <person name="Ramamoorthy G.K."/>
            <person name="Gryganskyi A."/>
            <person name="Culley D."/>
            <person name="Magnuson J.K."/>
            <person name="James T.Y."/>
            <person name="O'Malley M.A."/>
            <person name="Stajich J.E."/>
            <person name="Spatafora J.W."/>
            <person name="Visel A."/>
            <person name="Grigoriev I.V."/>
        </authorList>
    </citation>
    <scope>NUCLEOTIDE SEQUENCE [LARGE SCALE GENOMIC DNA]</scope>
    <source>
        <strain evidence="2 3">62-1032</strain>
    </source>
</reference>
<feature type="region of interest" description="Disordered" evidence="1">
    <location>
        <begin position="18"/>
        <end position="46"/>
    </location>
</feature>
<evidence type="ECO:0000313" key="2">
    <source>
        <dbReference type="EMBL" id="ORY84104.1"/>
    </source>
</evidence>
<sequence>MYGSAQHVSSSAAADFSLNSVADPKPSPNRPLIRPRGDLPLPNDSVNLSADPPTYYGLVHPGIGPRPDLNFNIFDTSTMTFAAPASPAPAHLLEERHFKRKELGGPEVAVYHNSSSKTRYYGTHRLTTLSSLNLDCNGPGEPWIWTGGANEHWMNGLGVSVFVQHKKPTRDARDGWIPDGEGWRAYGMYEVAWAGRPLPGSFNEPVLLGRRRSSPSLRNTGGRQNIIP</sequence>
<comment type="caution">
    <text evidence="2">The sequence shown here is derived from an EMBL/GenBank/DDBJ whole genome shotgun (WGS) entry which is preliminary data.</text>
</comment>
<evidence type="ECO:0000256" key="1">
    <source>
        <dbReference type="SAM" id="MobiDB-lite"/>
    </source>
</evidence>
<gene>
    <name evidence="2" type="ORF">BCR35DRAFT_61281</name>
</gene>
<dbReference type="AlphaFoldDB" id="A0A1Y2FL79"/>
<accession>A0A1Y2FL79</accession>
<proteinExistence type="predicted"/>
<organism evidence="2 3">
    <name type="scientific">Leucosporidium creatinivorum</name>
    <dbReference type="NCBI Taxonomy" id="106004"/>
    <lineage>
        <taxon>Eukaryota</taxon>
        <taxon>Fungi</taxon>
        <taxon>Dikarya</taxon>
        <taxon>Basidiomycota</taxon>
        <taxon>Pucciniomycotina</taxon>
        <taxon>Microbotryomycetes</taxon>
        <taxon>Leucosporidiales</taxon>
        <taxon>Leucosporidium</taxon>
    </lineage>
</organism>
<dbReference type="Proteomes" id="UP000193467">
    <property type="component" value="Unassembled WGS sequence"/>
</dbReference>
<keyword evidence="3" id="KW-1185">Reference proteome</keyword>
<name>A0A1Y2FL79_9BASI</name>